<dbReference type="CDD" id="cd01012">
    <property type="entry name" value="YcaC_related"/>
    <property type="match status" value="1"/>
</dbReference>
<dbReference type="GO" id="GO:0016787">
    <property type="term" value="F:hydrolase activity"/>
    <property type="evidence" value="ECO:0007669"/>
    <property type="project" value="UniProtKB-KW"/>
</dbReference>
<dbReference type="PANTHER" id="PTHR14119:SF3">
    <property type="entry name" value="ISOCHORISMATASE DOMAIN-CONTAINING PROTEIN 2"/>
    <property type="match status" value="1"/>
</dbReference>
<reference evidence="2" key="1">
    <citation type="submission" date="2022-03" db="EMBL/GenBank/DDBJ databases">
        <title>Sea Food Isolates.</title>
        <authorList>
            <person name="Li C."/>
        </authorList>
    </citation>
    <scope>NUCLEOTIDE SEQUENCE</scope>
    <source>
        <strain evidence="2">19NY04SH05-1</strain>
    </source>
</reference>
<dbReference type="SUPFAM" id="SSF52499">
    <property type="entry name" value="Isochorismatase-like hydrolases"/>
    <property type="match status" value="1"/>
</dbReference>
<gene>
    <name evidence="2" type="ORF">MRK42_08445</name>
</gene>
<dbReference type="EMBL" id="CP095328">
    <property type="protein sequence ID" value="XAG42995.1"/>
    <property type="molecule type" value="Genomic_DNA"/>
</dbReference>
<feature type="domain" description="Isochorismatase-like" evidence="1">
    <location>
        <begin position="13"/>
        <end position="161"/>
    </location>
</feature>
<evidence type="ECO:0000313" key="2">
    <source>
        <dbReference type="EMBL" id="XAG42995.1"/>
    </source>
</evidence>
<accession>A0AAU6TDK8</accession>
<evidence type="ECO:0000259" key="1">
    <source>
        <dbReference type="Pfam" id="PF00857"/>
    </source>
</evidence>
<organism evidence="2">
    <name type="scientific">Aeromonas sp. 19NY04SH05-1</name>
    <dbReference type="NCBI Taxonomy" id="2920537"/>
    <lineage>
        <taxon>Bacteria</taxon>
        <taxon>Pseudomonadati</taxon>
        <taxon>Pseudomonadota</taxon>
        <taxon>Gammaproteobacteria</taxon>
        <taxon>Aeromonadales</taxon>
        <taxon>Aeromonadaceae</taxon>
        <taxon>Aeromonas</taxon>
    </lineage>
</organism>
<dbReference type="InterPro" id="IPR000868">
    <property type="entry name" value="Isochorismatase-like_dom"/>
</dbReference>
<dbReference type="InterPro" id="IPR050993">
    <property type="entry name" value="Isochorismatase_domain"/>
</dbReference>
<dbReference type="AlphaFoldDB" id="A0AAU6TDK8"/>
<dbReference type="PANTHER" id="PTHR14119">
    <property type="entry name" value="HYDROLASE"/>
    <property type="match status" value="1"/>
</dbReference>
<name>A0AAU6TDK8_9GAMM</name>
<protein>
    <submittedName>
        <fullName evidence="2">Hydrolase</fullName>
    </submittedName>
</protein>
<keyword evidence="2" id="KW-0378">Hydrolase</keyword>
<dbReference type="InterPro" id="IPR036380">
    <property type="entry name" value="Isochorismatase-like_sf"/>
</dbReference>
<sequence length="184" mass="19628">MMGIQPLTVATTGLLVVDIQGKLARLVEGSEALITNTQRLVQGARALGLPVIWLEQNPDKLGTTVPELQGLQADDLVLTKFSFSALGEPTVSAALTQTGVNHWLVCGIETHICVYQTVLGLLANGSEVSLVVDAVSSRTPANRELAIGKLAARGTELTSVEMCLYELLGNCRHPAFRQVLALVR</sequence>
<proteinExistence type="predicted"/>
<dbReference type="Pfam" id="PF00857">
    <property type="entry name" value="Isochorismatase"/>
    <property type="match status" value="1"/>
</dbReference>
<dbReference type="Gene3D" id="3.40.50.850">
    <property type="entry name" value="Isochorismatase-like"/>
    <property type="match status" value="1"/>
</dbReference>